<dbReference type="SUPFAM" id="SSF75304">
    <property type="entry name" value="Amidase signature (AS) enzymes"/>
    <property type="match status" value="1"/>
</dbReference>
<organism evidence="4 5">
    <name type="scientific">Syntrophobacter fumaroxidans (strain DSM 10017 / MPOB)</name>
    <dbReference type="NCBI Taxonomy" id="335543"/>
    <lineage>
        <taxon>Bacteria</taxon>
        <taxon>Pseudomonadati</taxon>
        <taxon>Thermodesulfobacteriota</taxon>
        <taxon>Syntrophobacteria</taxon>
        <taxon>Syntrophobacterales</taxon>
        <taxon>Syntrophobacteraceae</taxon>
        <taxon>Syntrophobacter</taxon>
    </lineage>
</organism>
<dbReference type="Pfam" id="PF01425">
    <property type="entry name" value="Amidase"/>
    <property type="match status" value="2"/>
</dbReference>
<evidence type="ECO:0000313" key="5">
    <source>
        <dbReference type="Proteomes" id="UP000001784"/>
    </source>
</evidence>
<dbReference type="RefSeq" id="WP_011700164.1">
    <property type="nucleotide sequence ID" value="NC_008554.1"/>
</dbReference>
<name>A0LNN7_SYNFM</name>
<dbReference type="PANTHER" id="PTHR11895:SF7">
    <property type="entry name" value="GLUTAMYL-TRNA(GLN) AMIDOTRANSFERASE SUBUNIT A, MITOCHONDRIAL"/>
    <property type="match status" value="1"/>
</dbReference>
<sequence>MHSEIFCHIDTRPGSNIARGALVGKRAAVQACISVQGWPTEAGSAALRGFVAVEDATVVERLRDAGASLVGNTRSCELGFGLLGDGAGKAVAGGHVDVALMTDTMGEARAAAASAGVFGFKPSYGQVSRFGLVGLVPSMDCCSILAKRLGDIEDVFTAIRGGDDRDPSLPDPAPPSLSPSAGPGRRPLSAGVVAQCLHGLSSIERAAFEAALSNLERVGIAVREIPFDKYEFFPVVHNVIGSVEASSSCGKFDGVRYGHRAAGSRNWNEMYLRSRAESFGLPLKAYLFQGACFQFEQYAVFEKACRIRSELVGQSRRLHGEVDVVVSPARRAASDFGRANTVGQLYEAFSLTLPANVTGQPVLTLPGLVTCEGGDLGLQLMGAPFGDELLLGIAGRILQELEGTG</sequence>
<dbReference type="AlphaFoldDB" id="A0LNN7"/>
<reference evidence="4 5" key="1">
    <citation type="submission" date="2006-10" db="EMBL/GenBank/DDBJ databases">
        <title>Complete sequence of Syntrophobacter fumaroxidans MPOB.</title>
        <authorList>
            <consortium name="US DOE Joint Genome Institute"/>
            <person name="Copeland A."/>
            <person name="Lucas S."/>
            <person name="Lapidus A."/>
            <person name="Barry K."/>
            <person name="Detter J.C."/>
            <person name="Glavina del Rio T."/>
            <person name="Hammon N."/>
            <person name="Israni S."/>
            <person name="Pitluck S."/>
            <person name="Goltsman E.G."/>
            <person name="Martinez M."/>
            <person name="Schmutz J."/>
            <person name="Larimer F."/>
            <person name="Land M."/>
            <person name="Hauser L."/>
            <person name="Kyrpides N."/>
            <person name="Kim E."/>
            <person name="Boone D.R."/>
            <person name="Brockman F."/>
            <person name="Culley D."/>
            <person name="Ferry J."/>
            <person name="Gunsalus R."/>
            <person name="McInerney M.J."/>
            <person name="Morrison M."/>
            <person name="Plugge C."/>
            <person name="Rohlin L."/>
            <person name="Scholten J."/>
            <person name="Sieber J."/>
            <person name="Stams A.J.M."/>
            <person name="Worm P."/>
            <person name="Henstra A.M."/>
            <person name="Richardson P."/>
        </authorList>
    </citation>
    <scope>NUCLEOTIDE SEQUENCE [LARGE SCALE GENOMIC DNA]</scope>
    <source>
        <strain evidence="5">DSM 10017 / MPOB</strain>
    </source>
</reference>
<gene>
    <name evidence="4" type="ordered locus">Sfum_3366</name>
</gene>
<dbReference type="KEGG" id="sfu:Sfum_3366"/>
<dbReference type="STRING" id="335543.Sfum_3366"/>
<feature type="region of interest" description="Disordered" evidence="2">
    <location>
        <begin position="161"/>
        <end position="186"/>
    </location>
</feature>
<dbReference type="PANTHER" id="PTHR11895">
    <property type="entry name" value="TRANSAMIDASE"/>
    <property type="match status" value="1"/>
</dbReference>
<proteinExistence type="inferred from homology"/>
<dbReference type="InterPro" id="IPR036928">
    <property type="entry name" value="AS_sf"/>
</dbReference>
<dbReference type="Proteomes" id="UP000001784">
    <property type="component" value="Chromosome"/>
</dbReference>
<evidence type="ECO:0000313" key="4">
    <source>
        <dbReference type="EMBL" id="ABK19039.1"/>
    </source>
</evidence>
<comment type="similarity">
    <text evidence="1">Belongs to the amidase family.</text>
</comment>
<feature type="domain" description="Amidase" evidence="3">
    <location>
        <begin position="19"/>
        <end position="82"/>
    </location>
</feature>
<evidence type="ECO:0000259" key="3">
    <source>
        <dbReference type="Pfam" id="PF01425"/>
    </source>
</evidence>
<dbReference type="eggNOG" id="COG0154">
    <property type="taxonomic scope" value="Bacteria"/>
</dbReference>
<dbReference type="HOGENOM" id="CLU_679586_0_0_7"/>
<dbReference type="InterPro" id="IPR000120">
    <property type="entry name" value="Amidase"/>
</dbReference>
<dbReference type="InterPro" id="IPR023631">
    <property type="entry name" value="Amidase_dom"/>
</dbReference>
<keyword evidence="5" id="KW-1185">Reference proteome</keyword>
<evidence type="ECO:0000256" key="1">
    <source>
        <dbReference type="ARBA" id="ARBA00009199"/>
    </source>
</evidence>
<protein>
    <submittedName>
        <fullName evidence="4">Amidase</fullName>
    </submittedName>
</protein>
<accession>A0LNN7</accession>
<dbReference type="EMBL" id="CP000478">
    <property type="protein sequence ID" value="ABK19039.1"/>
    <property type="molecule type" value="Genomic_DNA"/>
</dbReference>
<dbReference type="InParanoid" id="A0LNN7"/>
<dbReference type="GO" id="GO:0003824">
    <property type="term" value="F:catalytic activity"/>
    <property type="evidence" value="ECO:0007669"/>
    <property type="project" value="InterPro"/>
</dbReference>
<dbReference type="Gene3D" id="3.90.1300.10">
    <property type="entry name" value="Amidase signature (AS) domain"/>
    <property type="match status" value="1"/>
</dbReference>
<feature type="domain" description="Amidase" evidence="3">
    <location>
        <begin position="86"/>
        <end position="391"/>
    </location>
</feature>
<evidence type="ECO:0000256" key="2">
    <source>
        <dbReference type="SAM" id="MobiDB-lite"/>
    </source>
</evidence>